<feature type="domain" description="F-box" evidence="1">
    <location>
        <begin position="243"/>
        <end position="290"/>
    </location>
</feature>
<organism evidence="2 3">
    <name type="scientific">Exidia glandulosa HHB12029</name>
    <dbReference type="NCBI Taxonomy" id="1314781"/>
    <lineage>
        <taxon>Eukaryota</taxon>
        <taxon>Fungi</taxon>
        <taxon>Dikarya</taxon>
        <taxon>Basidiomycota</taxon>
        <taxon>Agaricomycotina</taxon>
        <taxon>Agaricomycetes</taxon>
        <taxon>Auriculariales</taxon>
        <taxon>Exidiaceae</taxon>
        <taxon>Exidia</taxon>
    </lineage>
</organism>
<keyword evidence="3" id="KW-1185">Reference proteome</keyword>
<dbReference type="InParanoid" id="A0A165QYE8"/>
<dbReference type="PROSITE" id="PS50181">
    <property type="entry name" value="FBOX"/>
    <property type="match status" value="1"/>
</dbReference>
<dbReference type="InterPro" id="IPR036047">
    <property type="entry name" value="F-box-like_dom_sf"/>
</dbReference>
<sequence>MTTATACKLSELSLSPHKRQTVRSPAVLSLIFDYLAFQELLAASHVSVRWRTLVHRHRAFCGSVELTSAKEGAFRLFKLQLDASRMHDITVRVDIRRDDQSDIAYDWDLRALPGGLAALTVVKAHLPRISDLSIHFDVSWELQLWWLAQQEAPCLRSLRVGFPTCGARLTGVGRLFGGNAPCLSEVVMDHIGQDVDCDRMKVVLADELPPPLLLFSVTPARRVLEQLSKGSERVSGVTPHSPEDHTRRLPAELLACVIDWLDFEDIVCVSHVSARWRAVSRNHDGFWKDIRLESLTSAAVTIFLAQLACSRDNVVNLCIKVDEVNADVIDTILPAVADCLRRLETLELTTNGQYAVETFEALRGPAPCLTHFSLTFHIDAVSEEDMGDPTLPSGIFGGISPQLRVVHVCRMRMPPSPIAAFKLVEDASFESDGDEPLEINSLFAAFPIARRLKIDAPAFDIDPSCNALQSTVDNLEMLDVCFHESGETTAFLSALPGAQNISIIETCDVHDYSTALAMLGYLDSPLRIELARHCAQDENVAAIVGDGNLARDRVFRYLPGPGLSFLGVPKLLPMFFHWEAMCTEIRIAYSLWPLLTGDLPAFTEVRHITLVLDEPGSCVLGLAGWTFDCEKLETLCLKAREPLTVTAEDVCDFANSCFRPYVPGVALQLEGPITLVGGPALLQLALLFSQVVRVA</sequence>
<dbReference type="AlphaFoldDB" id="A0A165QYE8"/>
<dbReference type="Pfam" id="PF12937">
    <property type="entry name" value="F-box-like"/>
    <property type="match status" value="1"/>
</dbReference>
<dbReference type="Gene3D" id="1.20.1280.50">
    <property type="match status" value="1"/>
</dbReference>
<dbReference type="SMART" id="SM00256">
    <property type="entry name" value="FBOX"/>
    <property type="match status" value="2"/>
</dbReference>
<dbReference type="Proteomes" id="UP000077266">
    <property type="component" value="Unassembled WGS sequence"/>
</dbReference>
<evidence type="ECO:0000313" key="2">
    <source>
        <dbReference type="EMBL" id="KZW04245.1"/>
    </source>
</evidence>
<protein>
    <recommendedName>
        <fullName evidence="1">F-box domain-containing protein</fullName>
    </recommendedName>
</protein>
<evidence type="ECO:0000259" key="1">
    <source>
        <dbReference type="PROSITE" id="PS50181"/>
    </source>
</evidence>
<accession>A0A165QYE8</accession>
<name>A0A165QYE8_EXIGL</name>
<evidence type="ECO:0000313" key="3">
    <source>
        <dbReference type="Proteomes" id="UP000077266"/>
    </source>
</evidence>
<dbReference type="EMBL" id="KV425882">
    <property type="protein sequence ID" value="KZW04245.1"/>
    <property type="molecule type" value="Genomic_DNA"/>
</dbReference>
<dbReference type="SUPFAM" id="SSF81383">
    <property type="entry name" value="F-box domain"/>
    <property type="match status" value="1"/>
</dbReference>
<dbReference type="InterPro" id="IPR001810">
    <property type="entry name" value="F-box_dom"/>
</dbReference>
<reference evidence="2 3" key="1">
    <citation type="journal article" date="2016" name="Mol. Biol. Evol.">
        <title>Comparative Genomics of Early-Diverging Mushroom-Forming Fungi Provides Insights into the Origins of Lignocellulose Decay Capabilities.</title>
        <authorList>
            <person name="Nagy L.G."/>
            <person name="Riley R."/>
            <person name="Tritt A."/>
            <person name="Adam C."/>
            <person name="Daum C."/>
            <person name="Floudas D."/>
            <person name="Sun H."/>
            <person name="Yadav J.S."/>
            <person name="Pangilinan J."/>
            <person name="Larsson K.H."/>
            <person name="Matsuura K."/>
            <person name="Barry K."/>
            <person name="Labutti K."/>
            <person name="Kuo R."/>
            <person name="Ohm R.A."/>
            <person name="Bhattacharya S.S."/>
            <person name="Shirouzu T."/>
            <person name="Yoshinaga Y."/>
            <person name="Martin F.M."/>
            <person name="Grigoriev I.V."/>
            <person name="Hibbett D.S."/>
        </authorList>
    </citation>
    <scope>NUCLEOTIDE SEQUENCE [LARGE SCALE GENOMIC DNA]</scope>
    <source>
        <strain evidence="2 3">HHB12029</strain>
    </source>
</reference>
<gene>
    <name evidence="2" type="ORF">EXIGLDRAFT_758540</name>
</gene>
<dbReference type="Pfam" id="PF00646">
    <property type="entry name" value="F-box"/>
    <property type="match status" value="1"/>
</dbReference>
<proteinExistence type="predicted"/>